<organism evidence="1 2">
    <name type="scientific">Hymenobacter bucti</name>
    <dbReference type="NCBI Taxonomy" id="1844114"/>
    <lineage>
        <taxon>Bacteria</taxon>
        <taxon>Pseudomonadati</taxon>
        <taxon>Bacteroidota</taxon>
        <taxon>Cytophagia</taxon>
        <taxon>Cytophagales</taxon>
        <taxon>Hymenobacteraceae</taxon>
        <taxon>Hymenobacter</taxon>
    </lineage>
</organism>
<dbReference type="EMBL" id="JBHUFD010000005">
    <property type="protein sequence ID" value="MFD1873408.1"/>
    <property type="molecule type" value="Genomic_DNA"/>
</dbReference>
<keyword evidence="2" id="KW-1185">Reference proteome</keyword>
<reference evidence="2" key="1">
    <citation type="journal article" date="2019" name="Int. J. Syst. Evol. Microbiol.">
        <title>The Global Catalogue of Microorganisms (GCM) 10K type strain sequencing project: providing services to taxonomists for standard genome sequencing and annotation.</title>
        <authorList>
            <consortium name="The Broad Institute Genomics Platform"/>
            <consortium name="The Broad Institute Genome Sequencing Center for Infectious Disease"/>
            <person name="Wu L."/>
            <person name="Ma J."/>
        </authorList>
    </citation>
    <scope>NUCLEOTIDE SEQUENCE [LARGE SCALE GENOMIC DNA]</scope>
    <source>
        <strain evidence="2">CGMCC 1.15795</strain>
    </source>
</reference>
<gene>
    <name evidence="1" type="ORF">ACFSDX_13270</name>
</gene>
<dbReference type="Proteomes" id="UP001597197">
    <property type="component" value="Unassembled WGS sequence"/>
</dbReference>
<name>A0ABW4QUY1_9BACT</name>
<accession>A0ABW4QUY1</accession>
<sequence length="154" mass="17760">MQAPPSFFSLDYEAASHLLVGRWLHSLADDDLYPDYYRLLTAAKAHGNCRFWLLDMRLRSWHSVAFATWFSELLANEVVREVGAPVFVAYVAGEAHRVDIESVATDVTLRQTAQVEFYPYFFSNEAAARDWLLYHQEHPDQEPPIQQIGESPRE</sequence>
<protein>
    <recommendedName>
        <fullName evidence="3">STAS/SEC14 domain-containing protein</fullName>
    </recommendedName>
</protein>
<comment type="caution">
    <text evidence="1">The sequence shown here is derived from an EMBL/GenBank/DDBJ whole genome shotgun (WGS) entry which is preliminary data.</text>
</comment>
<dbReference type="RefSeq" id="WP_382314275.1">
    <property type="nucleotide sequence ID" value="NZ_JBHUFD010000005.1"/>
</dbReference>
<proteinExistence type="predicted"/>
<evidence type="ECO:0008006" key="3">
    <source>
        <dbReference type="Google" id="ProtNLM"/>
    </source>
</evidence>
<evidence type="ECO:0000313" key="1">
    <source>
        <dbReference type="EMBL" id="MFD1873408.1"/>
    </source>
</evidence>
<evidence type="ECO:0000313" key="2">
    <source>
        <dbReference type="Proteomes" id="UP001597197"/>
    </source>
</evidence>